<dbReference type="EMBL" id="BKCP01004616">
    <property type="protein sequence ID" value="GER32475.1"/>
    <property type="molecule type" value="Genomic_DNA"/>
</dbReference>
<name>A0A5A7PHY3_STRAF</name>
<reference evidence="3" key="1">
    <citation type="journal article" date="2019" name="Curr. Biol.">
        <title>Genome Sequence of Striga asiatica Provides Insight into the Evolution of Plant Parasitism.</title>
        <authorList>
            <person name="Yoshida S."/>
            <person name="Kim S."/>
            <person name="Wafula E.K."/>
            <person name="Tanskanen J."/>
            <person name="Kim Y.M."/>
            <person name="Honaas L."/>
            <person name="Yang Z."/>
            <person name="Spallek T."/>
            <person name="Conn C.E."/>
            <person name="Ichihashi Y."/>
            <person name="Cheong K."/>
            <person name="Cui S."/>
            <person name="Der J.P."/>
            <person name="Gundlach H."/>
            <person name="Jiao Y."/>
            <person name="Hori C."/>
            <person name="Ishida J.K."/>
            <person name="Kasahara H."/>
            <person name="Kiba T."/>
            <person name="Kim M.S."/>
            <person name="Koo N."/>
            <person name="Laohavisit A."/>
            <person name="Lee Y.H."/>
            <person name="Lumba S."/>
            <person name="McCourt P."/>
            <person name="Mortimer J.C."/>
            <person name="Mutuku J.M."/>
            <person name="Nomura T."/>
            <person name="Sasaki-Sekimoto Y."/>
            <person name="Seto Y."/>
            <person name="Wang Y."/>
            <person name="Wakatake T."/>
            <person name="Sakakibara H."/>
            <person name="Demura T."/>
            <person name="Yamaguchi S."/>
            <person name="Yoneyama K."/>
            <person name="Manabe R.I."/>
            <person name="Nelson D.C."/>
            <person name="Schulman A.H."/>
            <person name="Timko M.P."/>
            <person name="dePamphilis C.W."/>
            <person name="Choi D."/>
            <person name="Shirasu K."/>
        </authorList>
    </citation>
    <scope>NUCLEOTIDE SEQUENCE [LARGE SCALE GENOMIC DNA]</scope>
    <source>
        <strain evidence="3">cv. UVA1</strain>
    </source>
</reference>
<dbReference type="AlphaFoldDB" id="A0A5A7PHY3"/>
<gene>
    <name evidence="2" type="ORF">STAS_08550</name>
</gene>
<feature type="compositionally biased region" description="Acidic residues" evidence="1">
    <location>
        <begin position="51"/>
        <end position="70"/>
    </location>
</feature>
<evidence type="ECO:0000256" key="1">
    <source>
        <dbReference type="SAM" id="MobiDB-lite"/>
    </source>
</evidence>
<evidence type="ECO:0000313" key="2">
    <source>
        <dbReference type="EMBL" id="GER32475.1"/>
    </source>
</evidence>
<dbReference type="PANTHER" id="PTHR33416:SF17">
    <property type="entry name" value="PROTEIN KAKU4"/>
    <property type="match status" value="1"/>
</dbReference>
<protein>
    <submittedName>
        <fullName evidence="2">tRNA uridine 5-carboxymethylaminomethyl modification enzyme MnmG</fullName>
    </submittedName>
</protein>
<feature type="region of interest" description="Disordered" evidence="1">
    <location>
        <begin position="1"/>
        <end position="25"/>
    </location>
</feature>
<organism evidence="2 3">
    <name type="scientific">Striga asiatica</name>
    <name type="common">Asiatic witchweed</name>
    <name type="synonym">Buchnera asiatica</name>
    <dbReference type="NCBI Taxonomy" id="4170"/>
    <lineage>
        <taxon>Eukaryota</taxon>
        <taxon>Viridiplantae</taxon>
        <taxon>Streptophyta</taxon>
        <taxon>Embryophyta</taxon>
        <taxon>Tracheophyta</taxon>
        <taxon>Spermatophyta</taxon>
        <taxon>Magnoliopsida</taxon>
        <taxon>eudicotyledons</taxon>
        <taxon>Gunneridae</taxon>
        <taxon>Pentapetalae</taxon>
        <taxon>asterids</taxon>
        <taxon>lamiids</taxon>
        <taxon>Lamiales</taxon>
        <taxon>Orobanchaceae</taxon>
        <taxon>Buchnereae</taxon>
        <taxon>Striga</taxon>
    </lineage>
</organism>
<feature type="region of interest" description="Disordered" evidence="1">
    <location>
        <begin position="50"/>
        <end position="85"/>
    </location>
</feature>
<accession>A0A5A7PHY3</accession>
<dbReference type="GO" id="GO:0071763">
    <property type="term" value="P:nuclear membrane organization"/>
    <property type="evidence" value="ECO:0007669"/>
    <property type="project" value="TreeGrafter"/>
</dbReference>
<keyword evidence="3" id="KW-1185">Reference proteome</keyword>
<sequence>MAAITDSTSDGASVRRRRRRPPPKTLHWLADVIARPARALAGSILTAVFSESEESSSDWDDESDSDDGDPDNLPLPEISQHRQESQVIVHKTENKQLIEKLIMQESFSREEYTGLIEVLNSRVTPSVADNGANIFNQAAQDARKWFQEKKKRSIPVTNSELTGADKVEPAIVDTHSTEISGTRLTELAKSRKIMSNSSPGKSTVVSNSIANRELLRETRKEIPFVIEIDSDTSGSHKG</sequence>
<dbReference type="PANTHER" id="PTHR33416">
    <property type="entry name" value="NUCLEAR PORE COMPLEX PROTEIN NUP1"/>
    <property type="match status" value="1"/>
</dbReference>
<proteinExistence type="predicted"/>
<dbReference type="OrthoDB" id="666185at2759"/>
<dbReference type="Proteomes" id="UP000325081">
    <property type="component" value="Unassembled WGS sequence"/>
</dbReference>
<feature type="compositionally biased region" description="Polar residues" evidence="1">
    <location>
        <begin position="1"/>
        <end position="11"/>
    </location>
</feature>
<comment type="caution">
    <text evidence="2">The sequence shown here is derived from an EMBL/GenBank/DDBJ whole genome shotgun (WGS) entry which is preliminary data.</text>
</comment>
<evidence type="ECO:0000313" key="3">
    <source>
        <dbReference type="Proteomes" id="UP000325081"/>
    </source>
</evidence>
<dbReference type="GO" id="GO:0005635">
    <property type="term" value="C:nuclear envelope"/>
    <property type="evidence" value="ECO:0007669"/>
    <property type="project" value="TreeGrafter"/>
</dbReference>